<name>A0AA39L2D9_MICHY</name>
<feature type="coiled-coil region" evidence="1">
    <location>
        <begin position="3"/>
        <end position="37"/>
    </location>
</feature>
<protein>
    <submittedName>
        <fullName evidence="3">Uncharacterized protein</fullName>
    </submittedName>
</protein>
<keyword evidence="4" id="KW-1185">Reference proteome</keyword>
<accession>A0AA39L2D9</accession>
<reference evidence="3" key="1">
    <citation type="journal article" date="2023" name="bioRxiv">
        <title>Scaffold-level genome assemblies of two parasitoid biocontrol wasps reveal the parthenogenesis mechanism and an associated novel virus.</title>
        <authorList>
            <person name="Inwood S."/>
            <person name="Skelly J."/>
            <person name="Guhlin J."/>
            <person name="Harrop T."/>
            <person name="Goldson S."/>
            <person name="Dearden P."/>
        </authorList>
    </citation>
    <scope>NUCLEOTIDE SEQUENCE</scope>
    <source>
        <strain evidence="3">Lincoln</strain>
        <tissue evidence="3">Whole body</tissue>
    </source>
</reference>
<evidence type="ECO:0000313" key="4">
    <source>
        <dbReference type="Proteomes" id="UP001168972"/>
    </source>
</evidence>
<dbReference type="Proteomes" id="UP001168972">
    <property type="component" value="Unassembled WGS sequence"/>
</dbReference>
<proteinExistence type="predicted"/>
<reference evidence="3" key="2">
    <citation type="submission" date="2023-03" db="EMBL/GenBank/DDBJ databases">
        <authorList>
            <person name="Inwood S.N."/>
            <person name="Skelly J.G."/>
            <person name="Guhlin J."/>
            <person name="Harrop T.W.R."/>
            <person name="Goldson S.G."/>
            <person name="Dearden P.K."/>
        </authorList>
    </citation>
    <scope>NUCLEOTIDE SEQUENCE</scope>
    <source>
        <strain evidence="3">Lincoln</strain>
        <tissue evidence="3">Whole body</tissue>
    </source>
</reference>
<keyword evidence="1" id="KW-0175">Coiled coil</keyword>
<gene>
    <name evidence="3" type="ORF">PV327_000541</name>
</gene>
<comment type="caution">
    <text evidence="3">The sequence shown here is derived from an EMBL/GenBank/DDBJ whole genome shotgun (WGS) entry which is preliminary data.</text>
</comment>
<evidence type="ECO:0000313" key="3">
    <source>
        <dbReference type="EMBL" id="KAK0182397.1"/>
    </source>
</evidence>
<dbReference type="AlphaFoldDB" id="A0AA39L2D9"/>
<evidence type="ECO:0000256" key="2">
    <source>
        <dbReference type="SAM" id="MobiDB-lite"/>
    </source>
</evidence>
<dbReference type="EMBL" id="JAQQBR010000001">
    <property type="protein sequence ID" value="KAK0182397.1"/>
    <property type="molecule type" value="Genomic_DNA"/>
</dbReference>
<evidence type="ECO:0000256" key="1">
    <source>
        <dbReference type="SAM" id="Coils"/>
    </source>
</evidence>
<feature type="compositionally biased region" description="Acidic residues" evidence="2">
    <location>
        <begin position="103"/>
        <end position="114"/>
    </location>
</feature>
<sequence length="114" mass="13399">MQENTHLKQLQDYRQELENEKESLKQIQKIIQKQINALDVRLICIFIYVEISYNINKLRLHLESVAKGPATKSSTFTDIDESHENDNNELDPLDLNVPNMVENNEEEEEDDENL</sequence>
<feature type="region of interest" description="Disordered" evidence="2">
    <location>
        <begin position="68"/>
        <end position="114"/>
    </location>
</feature>
<organism evidence="3 4">
    <name type="scientific">Microctonus hyperodae</name>
    <name type="common">Parasitoid wasp</name>
    <dbReference type="NCBI Taxonomy" id="165561"/>
    <lineage>
        <taxon>Eukaryota</taxon>
        <taxon>Metazoa</taxon>
        <taxon>Ecdysozoa</taxon>
        <taxon>Arthropoda</taxon>
        <taxon>Hexapoda</taxon>
        <taxon>Insecta</taxon>
        <taxon>Pterygota</taxon>
        <taxon>Neoptera</taxon>
        <taxon>Endopterygota</taxon>
        <taxon>Hymenoptera</taxon>
        <taxon>Apocrita</taxon>
        <taxon>Ichneumonoidea</taxon>
        <taxon>Braconidae</taxon>
        <taxon>Euphorinae</taxon>
        <taxon>Microctonus</taxon>
    </lineage>
</organism>